<dbReference type="InterPro" id="IPR013396">
    <property type="entry name" value="CRISPR-assoc_prot_Csy4"/>
</dbReference>
<dbReference type="Proteomes" id="UP000184517">
    <property type="component" value="Unassembled WGS sequence"/>
</dbReference>
<sequence length="197" mass="22333">MLYGVVVTYLPKSCDHALLAGRCIKVLHGFMSRHSLSNIAVSFPKWSQISVGNQLMFVSPIVDQLNTLIQQPYYQVMTENGLFEISDPIILEQSNTCVKYVRNQSIDKLTPAAKARRLRRAKKRALERGEEFNPIDAQPKEIDFYHSIPMDSSQSGRAYMLKVQRYDVVQSQANDSCFEVCSYGLSTNSQHQALLPI</sequence>
<dbReference type="GO" id="GO:0004519">
    <property type="term" value="F:endonuclease activity"/>
    <property type="evidence" value="ECO:0007669"/>
    <property type="project" value="UniProtKB-KW"/>
</dbReference>
<dbReference type="GO" id="GO:0043571">
    <property type="term" value="P:maintenance of CRISPR repeat elements"/>
    <property type="evidence" value="ECO:0007669"/>
    <property type="project" value="InterPro"/>
</dbReference>
<dbReference type="Pfam" id="PF09618">
    <property type="entry name" value="Cas_Csy4"/>
    <property type="match status" value="1"/>
</dbReference>
<keyword evidence="1" id="KW-0378">Hydrolase</keyword>
<gene>
    <name evidence="1" type="ORF">SAMN02745753_02293</name>
</gene>
<dbReference type="OrthoDB" id="6104063at2"/>
<reference evidence="2" key="1">
    <citation type="submission" date="2016-11" db="EMBL/GenBank/DDBJ databases">
        <authorList>
            <person name="Varghese N."/>
            <person name="Submissions S."/>
        </authorList>
    </citation>
    <scope>NUCLEOTIDE SEQUENCE [LARGE SCALE GENOMIC DNA]</scope>
    <source>
        <strain evidence="2">DSM 16579</strain>
    </source>
</reference>
<protein>
    <submittedName>
        <fullName evidence="1">CRISPR-associated endonuclease Csy4</fullName>
    </submittedName>
</protein>
<accession>A0A1M5CYK5</accession>
<dbReference type="AlphaFoldDB" id="A0A1M5CYK5"/>
<keyword evidence="2" id="KW-1185">Reference proteome</keyword>
<proteinExistence type="predicted"/>
<name>A0A1M5CYK5_9GAMM</name>
<dbReference type="RefSeq" id="WP_072839830.1">
    <property type="nucleotide sequence ID" value="NZ_FQVF01000009.1"/>
</dbReference>
<dbReference type="NCBIfam" id="TIGR02563">
    <property type="entry name" value="cas_Csy4"/>
    <property type="match status" value="1"/>
</dbReference>
<organism evidence="1 2">
    <name type="scientific">Marinomonas polaris DSM 16579</name>
    <dbReference type="NCBI Taxonomy" id="1122206"/>
    <lineage>
        <taxon>Bacteria</taxon>
        <taxon>Pseudomonadati</taxon>
        <taxon>Pseudomonadota</taxon>
        <taxon>Gammaproteobacteria</taxon>
        <taxon>Oceanospirillales</taxon>
        <taxon>Oceanospirillaceae</taxon>
        <taxon>Marinomonas</taxon>
    </lineage>
</organism>
<keyword evidence="1" id="KW-0540">Nuclease</keyword>
<evidence type="ECO:0000313" key="1">
    <source>
        <dbReference type="EMBL" id="SHF59799.1"/>
    </source>
</evidence>
<dbReference type="InterPro" id="IPR042564">
    <property type="entry name" value="CRISPR-Cas6/Csy4_sf"/>
</dbReference>
<evidence type="ECO:0000313" key="2">
    <source>
        <dbReference type="Proteomes" id="UP000184517"/>
    </source>
</evidence>
<dbReference type="Gene3D" id="3.30.70.2540">
    <property type="entry name" value="CRISPR-associated endoribonuclease Cas6/Csy4"/>
    <property type="match status" value="1"/>
</dbReference>
<dbReference type="EMBL" id="FQVF01000009">
    <property type="protein sequence ID" value="SHF59799.1"/>
    <property type="molecule type" value="Genomic_DNA"/>
</dbReference>
<dbReference type="STRING" id="1122206.SAMN02745753_02293"/>
<keyword evidence="1" id="KW-0255">Endonuclease</keyword>